<protein>
    <submittedName>
        <fullName evidence="5">L-cystine transmembrane transporter</fullName>
    </submittedName>
</protein>
<dbReference type="InterPro" id="IPR045851">
    <property type="entry name" value="AMP-bd_C_sf"/>
</dbReference>
<dbReference type="InterPro" id="IPR036291">
    <property type="entry name" value="NAD(P)-bd_dom_sf"/>
</dbReference>
<dbReference type="PANTHER" id="PTHR44845:SF6">
    <property type="entry name" value="BETA-ALANINE-ACTIVATING ENZYME"/>
    <property type="match status" value="1"/>
</dbReference>
<dbReference type="SMART" id="SM01294">
    <property type="entry name" value="PKS_PP_betabranch"/>
    <property type="match status" value="1"/>
</dbReference>
<dbReference type="InterPro" id="IPR009081">
    <property type="entry name" value="PP-bd_ACP"/>
</dbReference>
<comment type="caution">
    <text evidence="5">The sequence shown here is derived from an EMBL/GenBank/DDBJ whole genome shotgun (WGS) entry which is preliminary data.</text>
</comment>
<reference evidence="5 6" key="1">
    <citation type="submission" date="2024-03" db="EMBL/GenBank/DDBJ databases">
        <title>Aureococcus anophagefferens CCMP1851 and Kratosvirus quantuckense: Draft genome of a second virus-susceptible host strain in the model system.</title>
        <authorList>
            <person name="Chase E."/>
            <person name="Truchon A.R."/>
            <person name="Schepens W."/>
            <person name="Wilhelm S.W."/>
        </authorList>
    </citation>
    <scope>NUCLEOTIDE SEQUENCE [LARGE SCALE GENOMIC DNA]</scope>
    <source>
        <strain evidence="5 6">CCMP1851</strain>
    </source>
</reference>
<dbReference type="PROSITE" id="PS00012">
    <property type="entry name" value="PHOSPHOPANTETHEINE"/>
    <property type="match status" value="1"/>
</dbReference>
<dbReference type="Gene3D" id="3.40.50.720">
    <property type="entry name" value="NAD(P)-binding Rossmann-like Domain"/>
    <property type="match status" value="2"/>
</dbReference>
<dbReference type="InterPro" id="IPR020904">
    <property type="entry name" value="Sc_DH/Rdtase_CS"/>
</dbReference>
<accession>A0ABR1GBE4</accession>
<dbReference type="PANTHER" id="PTHR44845">
    <property type="entry name" value="CARRIER DOMAIN-CONTAINING PROTEIN"/>
    <property type="match status" value="1"/>
</dbReference>
<dbReference type="InterPro" id="IPR057326">
    <property type="entry name" value="KR_dom"/>
</dbReference>
<dbReference type="InterPro" id="IPR020806">
    <property type="entry name" value="PKS_PP-bd"/>
</dbReference>
<dbReference type="SUPFAM" id="SSF56801">
    <property type="entry name" value="Acetyl-CoA synthetase-like"/>
    <property type="match status" value="1"/>
</dbReference>
<keyword evidence="5" id="KW-0812">Transmembrane</keyword>
<dbReference type="Pfam" id="PF00106">
    <property type="entry name" value="adh_short"/>
    <property type="match status" value="1"/>
</dbReference>
<evidence type="ECO:0000259" key="4">
    <source>
        <dbReference type="PROSITE" id="PS50075"/>
    </source>
</evidence>
<dbReference type="Proteomes" id="UP001363151">
    <property type="component" value="Unassembled WGS sequence"/>
</dbReference>
<dbReference type="InterPro" id="IPR013120">
    <property type="entry name" value="FAR_NAD-bd"/>
</dbReference>
<dbReference type="InterPro" id="IPR042099">
    <property type="entry name" value="ANL_N_sf"/>
</dbReference>
<keyword evidence="6" id="KW-1185">Reference proteome</keyword>
<dbReference type="Pfam" id="PF00550">
    <property type="entry name" value="PP-binding"/>
    <property type="match status" value="1"/>
</dbReference>
<feature type="region of interest" description="Disordered" evidence="3">
    <location>
        <begin position="934"/>
        <end position="958"/>
    </location>
</feature>
<dbReference type="Gene3D" id="3.30.300.30">
    <property type="match status" value="1"/>
</dbReference>
<dbReference type="SUPFAM" id="SSF51735">
    <property type="entry name" value="NAD(P)-binding Rossmann-fold domains"/>
    <property type="match status" value="2"/>
</dbReference>
<sequence>MPGGWGGFARGWTKSDEDDPDVFTYPDKLLHELFYEQAAKTPDSVAVVDGDRSLTYAELADQARTLATFLRKEGVKEEAVVPIFMPRCLEFAVSYIAALSAGGAYAPLEVGYPADMLRRVIKECKPARVITLSSHEGRLPDDAPRICLDAGWQKRCVVTAAEAAALPPVTTHMDSLAYVVYSSGTTGAPKGITCPHRGSVLSYNHRAWAAPYEKTGEREACNVFFVWEMLRPLLRGATLVVIPDTVIYDPKQLADLLEKEKVTRMLFTPSLLEAVLDSPALDGAALRRALACFRAVVLCGEVVTAELRSRVLAVAPPGMKLLNLYSISETHDVSMLDLAIAPEPDGKYCSTGPLLPGVEVLIMTDANNVEKHGKAQDRAEGKKELSPVPLGMEGEIFVAGPTLAREYLLRPDLNAKRFPPRPANLPVAPQTPGQDVGNPKLYDRLYDTGDWGRLRPDGTLEILGRHDSMQKIRGYSVELRAVETALLQCANVTSCVVKAVGAEGTDKHIAAFVVFDAPEGQRDVEALGRAARDELKAALPHYMVPSFVVPMEELPTHPISGKLKHAAFPKTLPGLLDFAEAERKTLGLESAQNAFALHGETEAFVAELWAEVLELPMAMVDPEESFFDMGGHSLRATKLVARLNAREGVDVKVAALFERPTIRGLAAFIAGGGKATKAAPLPFAAVQKELDALDAKAPEGFDIALRAYWHGVSLATKRVDSQQNLAAADGDDAAAAKRPLEGEAVLLTGATGFLGAHLLRELLANEKVRTVFCLVRASASETPLERVIGTLEKYGLWREAAGWASRIEGVEGDLSLERLGLVTDHYLYLATVVDRVVHCAAKVNLVFPYDGLRKDNVTSTMRVLHLAMDHKVKPVTYVSTDAVFPMAGGPHAEDGADLLETLGLLENGYAQSKAVAELLVRHAAKRGLPTVVVRPGNLGGADPRNAPAPGDDRDPNEARALSVSRQSRVDAAQQVVAALTAAQKAAKPKTTLREKILRAGWNTSDSNLLYVAGMAWLGMAPSVDGWRCELTPVDFAAKSVLCAAGDRASNGKAFNLVNGATLPMGAVVDALRSCGVAVEAVSYEAFRKALERGAGQDGDVASALLQPLWKLVEPLETPEALAANDAHASFDNGALQALALRRGAGAYPPLDVPLVREYAYHLLEAGVLPPAQATNGQTLRGEVAFVTGASGGIGAAIARALGAAGCDVCLAARREDRAAALAKEIASLHGCRAVAVACDVTSRRAVKDAVAACARALGPPSILVNNAGVMHYTLMRNGHEDEWEQAVDVNCKGVLNGIGAVLPGMLARGKGHVLSVSSDAGRKAFAGLAVYSGTKFFVEAVSQGLRAETAGTGVKVTTVQPGDTKSNLKSCTTDEEARALYAQPSEDRNLWLDPNDVARTVVWALSQPPHVAVNEILVEPRERPP</sequence>
<dbReference type="InterPro" id="IPR002347">
    <property type="entry name" value="SDR_fam"/>
</dbReference>
<dbReference type="InterPro" id="IPR000873">
    <property type="entry name" value="AMP-dep_synth/lig_dom"/>
</dbReference>
<dbReference type="InterPro" id="IPR010080">
    <property type="entry name" value="Thioester_reductase-like_dom"/>
</dbReference>
<dbReference type="SMART" id="SM00822">
    <property type="entry name" value="PKS_KR"/>
    <property type="match status" value="1"/>
</dbReference>
<keyword evidence="1" id="KW-0596">Phosphopantetheine</keyword>
<feature type="region of interest" description="Disordered" evidence="3">
    <location>
        <begin position="420"/>
        <end position="439"/>
    </location>
</feature>
<dbReference type="InterPro" id="IPR006162">
    <property type="entry name" value="Ppantetheine_attach_site"/>
</dbReference>
<proteinExistence type="predicted"/>
<dbReference type="InterPro" id="IPR036736">
    <property type="entry name" value="ACP-like_sf"/>
</dbReference>
<dbReference type="InterPro" id="IPR025110">
    <property type="entry name" value="AMP-bd_C"/>
</dbReference>
<evidence type="ECO:0000313" key="5">
    <source>
        <dbReference type="EMBL" id="KAK7253445.1"/>
    </source>
</evidence>
<evidence type="ECO:0000313" key="6">
    <source>
        <dbReference type="Proteomes" id="UP001363151"/>
    </source>
</evidence>
<dbReference type="CDD" id="cd05235">
    <property type="entry name" value="SDR_e1"/>
    <property type="match status" value="1"/>
</dbReference>
<dbReference type="EMBL" id="JBBJCI010000035">
    <property type="protein sequence ID" value="KAK7253445.1"/>
    <property type="molecule type" value="Genomic_DNA"/>
</dbReference>
<evidence type="ECO:0000256" key="1">
    <source>
        <dbReference type="ARBA" id="ARBA00022450"/>
    </source>
</evidence>
<dbReference type="Pfam" id="PF13193">
    <property type="entry name" value="AMP-binding_C"/>
    <property type="match status" value="1"/>
</dbReference>
<gene>
    <name evidence="5" type="primary">LEMD3</name>
    <name evidence="5" type="ORF">SO694_0000184</name>
</gene>
<dbReference type="PROSITE" id="PS00455">
    <property type="entry name" value="AMP_BINDING"/>
    <property type="match status" value="1"/>
</dbReference>
<dbReference type="PROSITE" id="PS50075">
    <property type="entry name" value="CARRIER"/>
    <property type="match status" value="1"/>
</dbReference>
<dbReference type="SUPFAM" id="SSF47336">
    <property type="entry name" value="ACP-like"/>
    <property type="match status" value="1"/>
</dbReference>
<name>A0ABR1GBE4_AURAN</name>
<dbReference type="PRINTS" id="PR00081">
    <property type="entry name" value="GDHRDH"/>
</dbReference>
<dbReference type="Pfam" id="PF07993">
    <property type="entry name" value="NAD_binding_4"/>
    <property type="match status" value="1"/>
</dbReference>
<dbReference type="SMART" id="SM00823">
    <property type="entry name" value="PKS_PP"/>
    <property type="match status" value="1"/>
</dbReference>
<feature type="domain" description="Carrier" evidence="4">
    <location>
        <begin position="596"/>
        <end position="673"/>
    </location>
</feature>
<evidence type="ECO:0000256" key="3">
    <source>
        <dbReference type="SAM" id="MobiDB-lite"/>
    </source>
</evidence>
<keyword evidence="5" id="KW-0472">Membrane</keyword>
<dbReference type="PROSITE" id="PS00061">
    <property type="entry name" value="ADH_SHORT"/>
    <property type="match status" value="1"/>
</dbReference>
<keyword evidence="2" id="KW-0597">Phosphoprotein</keyword>
<organism evidence="5 6">
    <name type="scientific">Aureococcus anophagefferens</name>
    <name type="common">Harmful bloom alga</name>
    <dbReference type="NCBI Taxonomy" id="44056"/>
    <lineage>
        <taxon>Eukaryota</taxon>
        <taxon>Sar</taxon>
        <taxon>Stramenopiles</taxon>
        <taxon>Ochrophyta</taxon>
        <taxon>Pelagophyceae</taxon>
        <taxon>Pelagomonadales</taxon>
        <taxon>Pelagomonadaceae</taxon>
        <taxon>Aureococcus</taxon>
    </lineage>
</organism>
<dbReference type="InterPro" id="IPR020845">
    <property type="entry name" value="AMP-binding_CS"/>
</dbReference>
<dbReference type="Pfam" id="PF00501">
    <property type="entry name" value="AMP-binding"/>
    <property type="match status" value="1"/>
</dbReference>
<dbReference type="Gene3D" id="3.40.50.12780">
    <property type="entry name" value="N-terminal domain of ligase-like"/>
    <property type="match status" value="1"/>
</dbReference>
<evidence type="ECO:0000256" key="2">
    <source>
        <dbReference type="ARBA" id="ARBA00022553"/>
    </source>
</evidence>
<dbReference type="CDD" id="cd05930">
    <property type="entry name" value="A_NRPS"/>
    <property type="match status" value="1"/>
</dbReference>
<dbReference type="Gene3D" id="1.10.1200.10">
    <property type="entry name" value="ACP-like"/>
    <property type="match status" value="1"/>
</dbReference>